<dbReference type="FunFam" id="3.40.640.10:FF:000033">
    <property type="entry name" value="Aspartate aminotransferase"/>
    <property type="match status" value="1"/>
</dbReference>
<dbReference type="Gene3D" id="3.90.1150.10">
    <property type="entry name" value="Aspartate Aminotransferase, domain 1"/>
    <property type="match status" value="1"/>
</dbReference>
<dbReference type="InterPro" id="IPR015422">
    <property type="entry name" value="PyrdxlP-dep_Trfase_small"/>
</dbReference>
<dbReference type="InterPro" id="IPR004839">
    <property type="entry name" value="Aminotransferase_I/II_large"/>
</dbReference>
<evidence type="ECO:0000256" key="2">
    <source>
        <dbReference type="ARBA" id="ARBA00007441"/>
    </source>
</evidence>
<keyword evidence="3 6" id="KW-0032">Aminotransferase</keyword>
<sequence length="395" mass="43684">MISNRIHQIQLSATLAATQKTRELKEAGIDVISLTVGEPDFDTPAYILDAANQAMYEGKGHHYTASAGISELREAISTYHKSYDDIDYRPDQIFVSAGAKLVLYYLFQSLINEGDEVLVPTPYWVSYSEQIKLAGGVPVFIETRIDDDFAVTEELLERYTTKKTKLLILNSPSNPSGVVFNKEQLTTIGNFCVKHNIFIISDEIYNRLVFNGATSPSMASLSEAIKKQTIVVNGMSKAFAMTGWRMGYAMADTTIIQALDKIASQTSGNPAGISQYAALAALTNATDFLKYNQALFEDRLNHAYPLVASLEGFKLHAKPQGAFYLFPDCKEASKLTGYDNVDDFVMALLEEAHVGLVAGSGFGMPNHVRFSYATSEETFHAGVRRIAEFIEKKRK</sequence>
<evidence type="ECO:0000256" key="3">
    <source>
        <dbReference type="ARBA" id="ARBA00022576"/>
    </source>
</evidence>
<dbReference type="KEGG" id="jar:G7057_00630"/>
<dbReference type="CDD" id="cd00609">
    <property type="entry name" value="AAT_like"/>
    <property type="match status" value="1"/>
</dbReference>
<keyword evidence="9" id="KW-1185">Reference proteome</keyword>
<name>A0A6G7K7C4_9LACT</name>
<evidence type="ECO:0000313" key="9">
    <source>
        <dbReference type="Proteomes" id="UP000501451"/>
    </source>
</evidence>
<evidence type="ECO:0000256" key="1">
    <source>
        <dbReference type="ARBA" id="ARBA00001933"/>
    </source>
</evidence>
<dbReference type="Proteomes" id="UP000501451">
    <property type="component" value="Chromosome"/>
</dbReference>
<dbReference type="PRINTS" id="PR00753">
    <property type="entry name" value="ACCSYNTHASE"/>
</dbReference>
<dbReference type="PROSITE" id="PS00105">
    <property type="entry name" value="AA_TRANSFER_CLASS_1"/>
    <property type="match status" value="1"/>
</dbReference>
<dbReference type="InterPro" id="IPR004838">
    <property type="entry name" value="NHTrfase_class1_PyrdxlP-BS"/>
</dbReference>
<dbReference type="EMBL" id="CP049740">
    <property type="protein sequence ID" value="QII81121.1"/>
    <property type="molecule type" value="Genomic_DNA"/>
</dbReference>
<evidence type="ECO:0000256" key="6">
    <source>
        <dbReference type="RuleBase" id="RU000481"/>
    </source>
</evidence>
<accession>A0A6G7K7C4</accession>
<dbReference type="AlphaFoldDB" id="A0A6G7K7C4"/>
<dbReference type="Gene3D" id="3.40.640.10">
    <property type="entry name" value="Type I PLP-dependent aspartate aminotransferase-like (Major domain)"/>
    <property type="match status" value="1"/>
</dbReference>
<dbReference type="GO" id="GO:0030170">
    <property type="term" value="F:pyridoxal phosphate binding"/>
    <property type="evidence" value="ECO:0007669"/>
    <property type="project" value="InterPro"/>
</dbReference>
<dbReference type="SUPFAM" id="SSF53383">
    <property type="entry name" value="PLP-dependent transferases"/>
    <property type="match status" value="1"/>
</dbReference>
<dbReference type="InterPro" id="IPR015424">
    <property type="entry name" value="PyrdxlP-dep_Trfase"/>
</dbReference>
<dbReference type="Pfam" id="PF00155">
    <property type="entry name" value="Aminotran_1_2"/>
    <property type="match status" value="1"/>
</dbReference>
<dbReference type="InterPro" id="IPR015421">
    <property type="entry name" value="PyrdxlP-dep_Trfase_major"/>
</dbReference>
<dbReference type="PANTHER" id="PTHR46383">
    <property type="entry name" value="ASPARTATE AMINOTRANSFERASE"/>
    <property type="match status" value="1"/>
</dbReference>
<protein>
    <recommendedName>
        <fullName evidence="6">Aminotransferase</fullName>
        <ecNumber evidence="6">2.6.1.-</ecNumber>
    </recommendedName>
</protein>
<comment type="cofactor">
    <cofactor evidence="1 6">
        <name>pyridoxal 5'-phosphate</name>
        <dbReference type="ChEBI" id="CHEBI:597326"/>
    </cofactor>
</comment>
<dbReference type="EC" id="2.6.1.-" evidence="6"/>
<evidence type="ECO:0000313" key="8">
    <source>
        <dbReference type="EMBL" id="QII81121.1"/>
    </source>
</evidence>
<feature type="domain" description="Aminotransferase class I/classII large" evidence="7">
    <location>
        <begin position="30"/>
        <end position="386"/>
    </location>
</feature>
<organism evidence="8 9">
    <name type="scientific">Jeotgalibaca arthritidis</name>
    <dbReference type="NCBI Taxonomy" id="1868794"/>
    <lineage>
        <taxon>Bacteria</taxon>
        <taxon>Bacillati</taxon>
        <taxon>Bacillota</taxon>
        <taxon>Bacilli</taxon>
        <taxon>Lactobacillales</taxon>
        <taxon>Carnobacteriaceae</taxon>
        <taxon>Jeotgalibaca</taxon>
    </lineage>
</organism>
<evidence type="ECO:0000259" key="7">
    <source>
        <dbReference type="Pfam" id="PF00155"/>
    </source>
</evidence>
<keyword evidence="5" id="KW-0663">Pyridoxal phosphate</keyword>
<dbReference type="InterPro" id="IPR050596">
    <property type="entry name" value="AspAT/PAT-like"/>
</dbReference>
<dbReference type="GO" id="GO:0008483">
    <property type="term" value="F:transaminase activity"/>
    <property type="evidence" value="ECO:0007669"/>
    <property type="project" value="UniProtKB-KW"/>
</dbReference>
<gene>
    <name evidence="8" type="ORF">G7057_00630</name>
</gene>
<keyword evidence="4 6" id="KW-0808">Transferase</keyword>
<dbReference type="RefSeq" id="WP_076765581.1">
    <property type="nucleotide sequence ID" value="NZ_CP049740.1"/>
</dbReference>
<evidence type="ECO:0000256" key="4">
    <source>
        <dbReference type="ARBA" id="ARBA00022679"/>
    </source>
</evidence>
<reference evidence="8 9" key="1">
    <citation type="journal article" date="2017" name="Int. J. Syst. Evol. Microbiol.">
        <title>Jeotgalibaca porci sp. nov. and Jeotgalibaca arthritidis sp. nov., isolated from pigs, and emended description of the genus Jeotgalibaca.</title>
        <authorList>
            <person name="Zamora L."/>
            <person name="Perez-Sancho M."/>
            <person name="Dominguez L."/>
            <person name="Fernandez-Garayzabal J.F."/>
            <person name="Vela A.I."/>
        </authorList>
    </citation>
    <scope>NUCLEOTIDE SEQUENCE [LARGE SCALE GENOMIC DNA]</scope>
    <source>
        <strain evidence="8 9">CECT 9157</strain>
    </source>
</reference>
<proteinExistence type="inferred from homology"/>
<comment type="similarity">
    <text evidence="2 6">Belongs to the class-I pyridoxal-phosphate-dependent aminotransferase family.</text>
</comment>
<dbReference type="GO" id="GO:0006520">
    <property type="term" value="P:amino acid metabolic process"/>
    <property type="evidence" value="ECO:0007669"/>
    <property type="project" value="InterPro"/>
</dbReference>
<evidence type="ECO:0000256" key="5">
    <source>
        <dbReference type="ARBA" id="ARBA00022898"/>
    </source>
</evidence>
<dbReference type="PANTHER" id="PTHR46383:SF1">
    <property type="entry name" value="ASPARTATE AMINOTRANSFERASE"/>
    <property type="match status" value="1"/>
</dbReference>